<keyword evidence="2" id="KW-0648">Protein biosynthesis</keyword>
<sequence length="139" mass="15694">MKYEGIVIEKKEFVILKRLLNTVGYFNEDSRSKSIYRLKSELTTALVYSEEFMPNDVIRLNSLITIESGENWQKQFTLVMPSDGDFKADKVSILTPMGAAVMGYAKGDIIEWELPGGPKQIKITEVKQPSGFIDANIIL</sequence>
<dbReference type="Gene3D" id="3.10.50.30">
    <property type="entry name" value="Transcription elongation factor, GreA/GreB, C-terminal domain"/>
    <property type="match status" value="1"/>
</dbReference>
<dbReference type="EMBL" id="CP094326">
    <property type="protein sequence ID" value="UNY98736.1"/>
    <property type="molecule type" value="Genomic_DNA"/>
</dbReference>
<dbReference type="GO" id="GO:0003746">
    <property type="term" value="F:translation elongation factor activity"/>
    <property type="evidence" value="ECO:0007669"/>
    <property type="project" value="UniProtKB-KW"/>
</dbReference>
<name>A0ABY3YML1_9FLAO</name>
<proteinExistence type="predicted"/>
<evidence type="ECO:0000259" key="1">
    <source>
        <dbReference type="Pfam" id="PF01272"/>
    </source>
</evidence>
<organism evidence="2 3">
    <name type="scientific">Zhouia spongiae</name>
    <dbReference type="NCBI Taxonomy" id="2202721"/>
    <lineage>
        <taxon>Bacteria</taxon>
        <taxon>Pseudomonadati</taxon>
        <taxon>Bacteroidota</taxon>
        <taxon>Flavobacteriia</taxon>
        <taxon>Flavobacteriales</taxon>
        <taxon>Flavobacteriaceae</taxon>
        <taxon>Zhouia</taxon>
    </lineage>
</organism>
<dbReference type="InterPro" id="IPR023459">
    <property type="entry name" value="Tscrpt_elong_fac_GreA/B_fam"/>
</dbReference>
<reference evidence="2 3" key="1">
    <citation type="journal article" date="2018" name="Int. J. Syst. Evol. Microbiol.">
        <title>Zhouia spongiae sp. nov., isolated from a marine sponge.</title>
        <authorList>
            <person name="Zhuang L."/>
            <person name="Lin B."/>
            <person name="Qin F."/>
            <person name="Luo L."/>
        </authorList>
    </citation>
    <scope>NUCLEOTIDE SEQUENCE [LARGE SCALE GENOMIC DNA]</scope>
    <source>
        <strain evidence="2 3">HN-Y44</strain>
    </source>
</reference>
<dbReference type="SUPFAM" id="SSF54534">
    <property type="entry name" value="FKBP-like"/>
    <property type="match status" value="1"/>
</dbReference>
<dbReference type="InterPro" id="IPR036953">
    <property type="entry name" value="GreA/GreB_C_sf"/>
</dbReference>
<protein>
    <submittedName>
        <fullName evidence="2">GreA/GreB family elongation factor</fullName>
    </submittedName>
</protein>
<feature type="domain" description="Transcription elongation factor GreA/GreB C-terminal" evidence="1">
    <location>
        <begin position="54"/>
        <end position="127"/>
    </location>
</feature>
<accession>A0ABY3YML1</accession>
<dbReference type="InterPro" id="IPR001437">
    <property type="entry name" value="Tscrpt_elong_fac_GreA/B_C"/>
</dbReference>
<dbReference type="PANTHER" id="PTHR30437">
    <property type="entry name" value="TRANSCRIPTION ELONGATION FACTOR GREA"/>
    <property type="match status" value="1"/>
</dbReference>
<keyword evidence="3" id="KW-1185">Reference proteome</keyword>
<gene>
    <name evidence="2" type="ORF">MQE36_16865</name>
</gene>
<dbReference type="RefSeq" id="WP_242937142.1">
    <property type="nucleotide sequence ID" value="NZ_CP094326.1"/>
</dbReference>
<dbReference type="Pfam" id="PF01272">
    <property type="entry name" value="GreA_GreB"/>
    <property type="match status" value="1"/>
</dbReference>
<dbReference type="PANTHER" id="PTHR30437:SF5">
    <property type="entry name" value="REGULATOR OF NUCLEOSIDE DIPHOSPHATE KINASE"/>
    <property type="match status" value="1"/>
</dbReference>
<dbReference type="Proteomes" id="UP000829476">
    <property type="component" value="Chromosome"/>
</dbReference>
<keyword evidence="2" id="KW-0251">Elongation factor</keyword>
<evidence type="ECO:0000313" key="3">
    <source>
        <dbReference type="Proteomes" id="UP000829476"/>
    </source>
</evidence>
<evidence type="ECO:0000313" key="2">
    <source>
        <dbReference type="EMBL" id="UNY98736.1"/>
    </source>
</evidence>